<dbReference type="AlphaFoldDB" id="A0A8H3ESX1"/>
<dbReference type="PANTHER" id="PTHR42470:SF2">
    <property type="match status" value="1"/>
</dbReference>
<evidence type="ECO:0000313" key="3">
    <source>
        <dbReference type="EMBL" id="CAF9911085.1"/>
    </source>
</evidence>
<feature type="compositionally biased region" description="Basic residues" evidence="1">
    <location>
        <begin position="1"/>
        <end position="10"/>
    </location>
</feature>
<dbReference type="OrthoDB" id="5132737at2759"/>
<name>A0A8H3ESX1_9LECA</name>
<dbReference type="InterPro" id="IPR057684">
    <property type="entry name" value="DUF7924"/>
</dbReference>
<dbReference type="EMBL" id="CAJPDQ010000006">
    <property type="protein sequence ID" value="CAF9911085.1"/>
    <property type="molecule type" value="Genomic_DNA"/>
</dbReference>
<feature type="domain" description="DUF7924" evidence="2">
    <location>
        <begin position="179"/>
        <end position="385"/>
    </location>
</feature>
<keyword evidence="4" id="KW-1185">Reference proteome</keyword>
<dbReference type="PANTHER" id="PTHR42470">
    <property type="entry name" value="VAST DOMAIN-CONTAINING PROTEIN"/>
    <property type="match status" value="1"/>
</dbReference>
<proteinExistence type="predicted"/>
<feature type="compositionally biased region" description="Polar residues" evidence="1">
    <location>
        <begin position="434"/>
        <end position="454"/>
    </location>
</feature>
<reference evidence="3" key="1">
    <citation type="submission" date="2021-03" db="EMBL/GenBank/DDBJ databases">
        <authorList>
            <person name="Tagirdzhanova G."/>
        </authorList>
    </citation>
    <scope>NUCLEOTIDE SEQUENCE</scope>
</reference>
<feature type="region of interest" description="Disordered" evidence="1">
    <location>
        <begin position="1"/>
        <end position="40"/>
    </location>
</feature>
<organism evidence="3 4">
    <name type="scientific">Gomphillus americanus</name>
    <dbReference type="NCBI Taxonomy" id="1940652"/>
    <lineage>
        <taxon>Eukaryota</taxon>
        <taxon>Fungi</taxon>
        <taxon>Dikarya</taxon>
        <taxon>Ascomycota</taxon>
        <taxon>Pezizomycotina</taxon>
        <taxon>Lecanoromycetes</taxon>
        <taxon>OSLEUM clade</taxon>
        <taxon>Ostropomycetidae</taxon>
        <taxon>Ostropales</taxon>
        <taxon>Graphidaceae</taxon>
        <taxon>Gomphilloideae</taxon>
        <taxon>Gomphillus</taxon>
    </lineage>
</organism>
<feature type="region of interest" description="Disordered" evidence="1">
    <location>
        <begin position="426"/>
        <end position="461"/>
    </location>
</feature>
<evidence type="ECO:0000256" key="1">
    <source>
        <dbReference type="SAM" id="MobiDB-lite"/>
    </source>
</evidence>
<feature type="compositionally biased region" description="Basic and acidic residues" evidence="1">
    <location>
        <begin position="149"/>
        <end position="172"/>
    </location>
</feature>
<dbReference type="Proteomes" id="UP000664169">
    <property type="component" value="Unassembled WGS sequence"/>
</dbReference>
<accession>A0A8H3ESX1</accession>
<feature type="compositionally biased region" description="Basic residues" evidence="1">
    <location>
        <begin position="139"/>
        <end position="148"/>
    </location>
</feature>
<comment type="caution">
    <text evidence="3">The sequence shown here is derived from an EMBL/GenBank/DDBJ whole genome shotgun (WGS) entry which is preliminary data.</text>
</comment>
<dbReference type="Pfam" id="PF25545">
    <property type="entry name" value="DUF7924"/>
    <property type="match status" value="1"/>
</dbReference>
<evidence type="ECO:0000313" key="4">
    <source>
        <dbReference type="Proteomes" id="UP000664169"/>
    </source>
</evidence>
<protein>
    <recommendedName>
        <fullName evidence="2">DUF7924 domain-containing protein</fullName>
    </recommendedName>
</protein>
<evidence type="ECO:0000259" key="2">
    <source>
        <dbReference type="Pfam" id="PF25545"/>
    </source>
</evidence>
<gene>
    <name evidence="3" type="ORF">GOMPHAMPRED_007296</name>
</gene>
<feature type="region of interest" description="Disordered" evidence="1">
    <location>
        <begin position="139"/>
        <end position="180"/>
    </location>
</feature>
<feature type="region of interest" description="Disordered" evidence="1">
    <location>
        <begin position="66"/>
        <end position="100"/>
    </location>
</feature>
<sequence>MAPRSNKKLSKTPQLKTKAAGKKSNKIGKSLAQDRRRKSSRLLARKAEKSFYNDSCPSVLLETVHGFSSSQRRAKRRLTDLDEPVTRGPEAKKHKQSTASQSSDIFSVGTCIYIGYWLREGRWPPELFKPHPMAHILAKKKSKASLNRKRPEEESARYTRDEKTAPYKDPRGLPKPLKTSGRNETRIIRDIGNLLVPSAQGLFSDGHTACRTLTESVDEGWNQTQPITLIRPQPDFSVGFQRSAFDESQMLKIRPFLGDSVTELSHFRTTWYMYFSFLFCEIKQGALDVADRQNAHSAFIAVRAIVYLFQLVLRERELVGKIVAFSISHDDQDVRIWGYYPKFHQGTANTAKPLVTCHRHSFDRFNIVGGRDNGVTNNWTTYKFMIRSALDKLPEGINPIIITPPQSTGLSQNISDSHISDYEGAQPEEIGDASGSTFQDVGSHTPETSITHASVSPEVAV</sequence>